<evidence type="ECO:0000313" key="1">
    <source>
        <dbReference type="EMBL" id="EDR11029.1"/>
    </source>
</evidence>
<evidence type="ECO:0000313" key="2">
    <source>
        <dbReference type="Proteomes" id="UP000001194"/>
    </source>
</evidence>
<dbReference type="HOGENOM" id="CLU_1129208_0_0_1"/>
<reference evidence="1 2" key="1">
    <citation type="journal article" date="2008" name="Nature">
        <title>The genome of Laccaria bicolor provides insights into mycorrhizal symbiosis.</title>
        <authorList>
            <person name="Martin F."/>
            <person name="Aerts A."/>
            <person name="Ahren D."/>
            <person name="Brun A."/>
            <person name="Danchin E.G.J."/>
            <person name="Duchaussoy F."/>
            <person name="Gibon J."/>
            <person name="Kohler A."/>
            <person name="Lindquist E."/>
            <person name="Pereda V."/>
            <person name="Salamov A."/>
            <person name="Shapiro H.J."/>
            <person name="Wuyts J."/>
            <person name="Blaudez D."/>
            <person name="Buee M."/>
            <person name="Brokstein P."/>
            <person name="Canbaeck B."/>
            <person name="Cohen D."/>
            <person name="Courty P.E."/>
            <person name="Coutinho P.M."/>
            <person name="Delaruelle C."/>
            <person name="Detter J.C."/>
            <person name="Deveau A."/>
            <person name="DiFazio S."/>
            <person name="Duplessis S."/>
            <person name="Fraissinet-Tachet L."/>
            <person name="Lucic E."/>
            <person name="Frey-Klett P."/>
            <person name="Fourrey C."/>
            <person name="Feussner I."/>
            <person name="Gay G."/>
            <person name="Grimwood J."/>
            <person name="Hoegger P.J."/>
            <person name="Jain P."/>
            <person name="Kilaru S."/>
            <person name="Labbe J."/>
            <person name="Lin Y.C."/>
            <person name="Legue V."/>
            <person name="Le Tacon F."/>
            <person name="Marmeisse R."/>
            <person name="Melayah D."/>
            <person name="Montanini B."/>
            <person name="Muratet M."/>
            <person name="Nehls U."/>
            <person name="Niculita-Hirzel H."/>
            <person name="Oudot-Le Secq M.P."/>
            <person name="Peter M."/>
            <person name="Quesneville H."/>
            <person name="Rajashekar B."/>
            <person name="Reich M."/>
            <person name="Rouhier N."/>
            <person name="Schmutz J."/>
            <person name="Yin T."/>
            <person name="Chalot M."/>
            <person name="Henrissat B."/>
            <person name="Kuees U."/>
            <person name="Lucas S."/>
            <person name="Van de Peer Y."/>
            <person name="Podila G.K."/>
            <person name="Polle A."/>
            <person name="Pukkila P.J."/>
            <person name="Richardson P.M."/>
            <person name="Rouze P."/>
            <person name="Sanders I.R."/>
            <person name="Stajich J.E."/>
            <person name="Tunlid A."/>
            <person name="Tuskan G."/>
            <person name="Grigoriev I.V."/>
        </authorList>
    </citation>
    <scope>NUCLEOTIDE SEQUENCE [LARGE SCALE GENOMIC DNA]</scope>
    <source>
        <strain evidence="2">S238N-H82 / ATCC MYA-4686</strain>
    </source>
</reference>
<dbReference type="KEGG" id="lbc:LACBIDRAFT_325085"/>
<accession>B0D230</accession>
<keyword evidence="2" id="KW-1185">Reference proteome</keyword>
<dbReference type="AlphaFoldDB" id="B0D230"/>
<gene>
    <name evidence="1" type="ORF">LACBIDRAFT_325085</name>
</gene>
<organism evidence="2">
    <name type="scientific">Laccaria bicolor (strain S238N-H82 / ATCC MYA-4686)</name>
    <name type="common">Bicoloured deceiver</name>
    <name type="synonym">Laccaria laccata var. bicolor</name>
    <dbReference type="NCBI Taxonomy" id="486041"/>
    <lineage>
        <taxon>Eukaryota</taxon>
        <taxon>Fungi</taxon>
        <taxon>Dikarya</taxon>
        <taxon>Basidiomycota</taxon>
        <taxon>Agaricomycotina</taxon>
        <taxon>Agaricomycetes</taxon>
        <taxon>Agaricomycetidae</taxon>
        <taxon>Agaricales</taxon>
        <taxon>Agaricineae</taxon>
        <taxon>Hydnangiaceae</taxon>
        <taxon>Laccaria</taxon>
    </lineage>
</organism>
<dbReference type="RefSeq" id="XP_001878330.1">
    <property type="nucleotide sequence ID" value="XM_001878295.1"/>
</dbReference>
<dbReference type="GeneID" id="6073648"/>
<name>B0D230_LACBS</name>
<dbReference type="STRING" id="486041.B0D230"/>
<sequence>MRFLKSLTFRHRRTKSETFLAQGETYSFSRDPCISPDDPGSSLTTTVAAANSTKTALNLRLLDLDIQNRRLRDANTGWACLKATREDLLIFRRNHAAADNKNLEQLQATFDNVFAIMTRLGLTTLTEESFQDGLKLEMQIIDAIQEAAVIPGNIWTKVIPSPLVYNSPRQYASALRMTLDTRKELRKSKKVARFWKHLAKMDGQHLEAVTPSASNIPSVCESNLTPDRRTALQMLIARRRQYLRAV</sequence>
<dbReference type="OrthoDB" id="2798624at2759"/>
<dbReference type="Proteomes" id="UP000001194">
    <property type="component" value="Unassembled WGS sequence"/>
</dbReference>
<proteinExistence type="predicted"/>
<protein>
    <submittedName>
        <fullName evidence="1">Predicted protein</fullName>
    </submittedName>
</protein>
<dbReference type="EMBL" id="DS547096">
    <property type="protein sequence ID" value="EDR11029.1"/>
    <property type="molecule type" value="Genomic_DNA"/>
</dbReference>
<dbReference type="InParanoid" id="B0D230"/>